<gene>
    <name evidence="2" type="ORF">JOF48_000847</name>
</gene>
<accession>A0ABS4YVS1</accession>
<proteinExistence type="predicted"/>
<feature type="region of interest" description="Disordered" evidence="1">
    <location>
        <begin position="1"/>
        <end position="21"/>
    </location>
</feature>
<comment type="caution">
    <text evidence="2">The sequence shown here is derived from an EMBL/GenBank/DDBJ whole genome shotgun (WGS) entry which is preliminary data.</text>
</comment>
<keyword evidence="3" id="KW-1185">Reference proteome</keyword>
<protein>
    <submittedName>
        <fullName evidence="2">Uncharacterized protein</fullName>
    </submittedName>
</protein>
<evidence type="ECO:0000313" key="3">
    <source>
        <dbReference type="Proteomes" id="UP000711614"/>
    </source>
</evidence>
<evidence type="ECO:0000256" key="1">
    <source>
        <dbReference type="SAM" id="MobiDB-lite"/>
    </source>
</evidence>
<organism evidence="2 3">
    <name type="scientific">Arthrobacter stackebrandtii</name>
    <dbReference type="NCBI Taxonomy" id="272161"/>
    <lineage>
        <taxon>Bacteria</taxon>
        <taxon>Bacillati</taxon>
        <taxon>Actinomycetota</taxon>
        <taxon>Actinomycetes</taxon>
        <taxon>Micrococcales</taxon>
        <taxon>Micrococcaceae</taxon>
        <taxon>Arthrobacter</taxon>
    </lineage>
</organism>
<dbReference type="Proteomes" id="UP000711614">
    <property type="component" value="Unassembled WGS sequence"/>
</dbReference>
<name>A0ABS4YVS1_9MICC</name>
<evidence type="ECO:0000313" key="2">
    <source>
        <dbReference type="EMBL" id="MBP2412048.1"/>
    </source>
</evidence>
<dbReference type="EMBL" id="JAGIOI010000001">
    <property type="protein sequence ID" value="MBP2412048.1"/>
    <property type="molecule type" value="Genomic_DNA"/>
</dbReference>
<sequence>MKTSCGTPLRHHPFTDISPQPTAAARSHFDQFLWQKHPDLPRSFRYKKSLHTSGIQGLGVDFEHVAD</sequence>
<reference evidence="2 3" key="1">
    <citation type="submission" date="2021-03" db="EMBL/GenBank/DDBJ databases">
        <title>Sequencing the genomes of 1000 actinobacteria strains.</title>
        <authorList>
            <person name="Klenk H.-P."/>
        </authorList>
    </citation>
    <scope>NUCLEOTIDE SEQUENCE [LARGE SCALE GENOMIC DNA]</scope>
    <source>
        <strain evidence="2 3">DSM 16005</strain>
    </source>
</reference>